<protein>
    <submittedName>
        <fullName evidence="2">Thrombopoietin receptor</fullName>
    </submittedName>
</protein>
<evidence type="ECO:0000313" key="2">
    <source>
        <dbReference type="EMBL" id="JAT64123.1"/>
    </source>
</evidence>
<accession>A0A1D1ZB70</accession>
<sequence>FCRRKNASTDALVRAASLPALGTPRWITPGRRRPIRRPASASSRICDVGTELGSEGEGEQDGVRLLEPDEGRAAGVQARRPRAIRRLPLRHARLLRLRPRGTPLHDGRRRQRPRQVARRRPRPQPSVRYDRAGALLPQPFSPSVALFSLIKHCTYFFSNRSMLSPLMATQRDFLGTYGSRGAVFSFCNN</sequence>
<dbReference type="EMBL" id="GDJX01003813">
    <property type="protein sequence ID" value="JAT64123.1"/>
    <property type="molecule type" value="Transcribed_RNA"/>
</dbReference>
<evidence type="ECO:0000256" key="1">
    <source>
        <dbReference type="SAM" id="MobiDB-lite"/>
    </source>
</evidence>
<dbReference type="AlphaFoldDB" id="A0A1D1ZB70"/>
<feature type="region of interest" description="Disordered" evidence="1">
    <location>
        <begin position="96"/>
        <end position="131"/>
    </location>
</feature>
<feature type="region of interest" description="Disordered" evidence="1">
    <location>
        <begin position="29"/>
        <end position="62"/>
    </location>
</feature>
<reference evidence="2" key="1">
    <citation type="submission" date="2015-07" db="EMBL/GenBank/DDBJ databases">
        <title>Transcriptome Assembly of Anthurium amnicola.</title>
        <authorList>
            <person name="Suzuki J."/>
        </authorList>
    </citation>
    <scope>NUCLEOTIDE SEQUENCE</scope>
</reference>
<feature type="compositionally biased region" description="Basic residues" evidence="1">
    <location>
        <begin position="107"/>
        <end position="122"/>
    </location>
</feature>
<gene>
    <name evidence="2" type="primary">MPL</name>
    <name evidence="2" type="ORF">g.39280</name>
</gene>
<feature type="non-terminal residue" evidence="2">
    <location>
        <position position="1"/>
    </location>
</feature>
<proteinExistence type="predicted"/>
<organism evidence="2">
    <name type="scientific">Anthurium amnicola</name>
    <dbReference type="NCBI Taxonomy" id="1678845"/>
    <lineage>
        <taxon>Eukaryota</taxon>
        <taxon>Viridiplantae</taxon>
        <taxon>Streptophyta</taxon>
        <taxon>Embryophyta</taxon>
        <taxon>Tracheophyta</taxon>
        <taxon>Spermatophyta</taxon>
        <taxon>Magnoliopsida</taxon>
        <taxon>Liliopsida</taxon>
        <taxon>Araceae</taxon>
        <taxon>Pothoideae</taxon>
        <taxon>Potheae</taxon>
        <taxon>Anthurium</taxon>
    </lineage>
</organism>
<name>A0A1D1ZB70_9ARAE</name>
<keyword evidence="2" id="KW-0675">Receptor</keyword>